<accession>A0AAD3HA93</accession>
<feature type="domain" description="PDZ" evidence="1">
    <location>
        <begin position="6"/>
        <end position="86"/>
    </location>
</feature>
<dbReference type="InterPro" id="IPR036034">
    <property type="entry name" value="PDZ_sf"/>
</dbReference>
<dbReference type="Gene3D" id="2.30.42.10">
    <property type="match status" value="1"/>
</dbReference>
<dbReference type="InterPro" id="IPR041489">
    <property type="entry name" value="PDZ_6"/>
</dbReference>
<protein>
    <recommendedName>
        <fullName evidence="1">PDZ domain-containing protein</fullName>
    </recommendedName>
</protein>
<dbReference type="Gene3D" id="3.30.530.20">
    <property type="match status" value="2"/>
</dbReference>
<dbReference type="SUPFAM" id="SSF55961">
    <property type="entry name" value="Bet v1-like"/>
    <property type="match status" value="2"/>
</dbReference>
<dbReference type="InterPro" id="IPR001478">
    <property type="entry name" value="PDZ"/>
</dbReference>
<comment type="caution">
    <text evidence="2">The sequence shown here is derived from an EMBL/GenBank/DDBJ whole genome shotgun (WGS) entry which is preliminary data.</text>
</comment>
<sequence length="492" mass="56550">MKKTKTIVLEKPAQKSKLGVSLKATDQSNIEVASIVLDGISYKAGLREGDIVTSINGKTIGGDSTEVAAFLRSLKGQIEIEVEMFNENEYYEDVMDLFVRRDDKQGERSWTGSDLPKFCVQTSVEIRKDPKYVKALLLENLLDCFLYHPDVEATEYKDPSKTTGVGAVRKCIFHKNSSNPEYIYEEIVHVDDEKIITCTQKDNRPSMFSYLGTVVKVEDIDELNTRLEYSILYALKAAPLTRLLATSVFKENMKEQVYRYAQAVKYHCETGNIATNTVDYPKPYEFIEIENVYDLHLDSPQNKLKDHFEGQTRFGTTASIEIMKPVSEVKKILFDLSTCDKWHPFVKYTEFKGGNICNKAGAVRKCGFYKELRKEGIPEYVWEEFVDVSDDKSIAFIQEENRPYILDYVGKVFKMEMMDENLTKVIITHTYRPKFLPLTKGMATGPMKEHMGHETYLLCWCLKHYCETGETAKYDMVPDEIRFKEVISAYDV</sequence>
<gene>
    <name evidence="2" type="ORF">CTEN210_12442</name>
</gene>
<reference evidence="2 3" key="1">
    <citation type="journal article" date="2021" name="Sci. Rep.">
        <title>The genome of the diatom Chaetoceros tenuissimus carries an ancient integrated fragment of an extant virus.</title>
        <authorList>
            <person name="Hongo Y."/>
            <person name="Kimura K."/>
            <person name="Takaki Y."/>
            <person name="Yoshida Y."/>
            <person name="Baba S."/>
            <person name="Kobayashi G."/>
            <person name="Nagasaki K."/>
            <person name="Hano T."/>
            <person name="Tomaru Y."/>
        </authorList>
    </citation>
    <scope>NUCLEOTIDE SEQUENCE [LARGE SCALE GENOMIC DNA]</scope>
    <source>
        <strain evidence="2 3">NIES-3715</strain>
    </source>
</reference>
<dbReference type="SUPFAM" id="SSF50156">
    <property type="entry name" value="PDZ domain-like"/>
    <property type="match status" value="1"/>
</dbReference>
<dbReference type="PROSITE" id="PS50106">
    <property type="entry name" value="PDZ"/>
    <property type="match status" value="1"/>
</dbReference>
<dbReference type="InterPro" id="IPR023393">
    <property type="entry name" value="START-like_dom_sf"/>
</dbReference>
<evidence type="ECO:0000259" key="1">
    <source>
        <dbReference type="PROSITE" id="PS50106"/>
    </source>
</evidence>
<dbReference type="SMART" id="SM00228">
    <property type="entry name" value="PDZ"/>
    <property type="match status" value="1"/>
</dbReference>
<evidence type="ECO:0000313" key="2">
    <source>
        <dbReference type="EMBL" id="GFH55966.1"/>
    </source>
</evidence>
<dbReference type="Pfam" id="PF17820">
    <property type="entry name" value="PDZ_6"/>
    <property type="match status" value="1"/>
</dbReference>
<evidence type="ECO:0000313" key="3">
    <source>
        <dbReference type="Proteomes" id="UP001054902"/>
    </source>
</evidence>
<dbReference type="AlphaFoldDB" id="A0AAD3HA93"/>
<name>A0AAD3HA93_9STRA</name>
<proteinExistence type="predicted"/>
<dbReference type="Proteomes" id="UP001054902">
    <property type="component" value="Unassembled WGS sequence"/>
</dbReference>
<organism evidence="2 3">
    <name type="scientific">Chaetoceros tenuissimus</name>
    <dbReference type="NCBI Taxonomy" id="426638"/>
    <lineage>
        <taxon>Eukaryota</taxon>
        <taxon>Sar</taxon>
        <taxon>Stramenopiles</taxon>
        <taxon>Ochrophyta</taxon>
        <taxon>Bacillariophyta</taxon>
        <taxon>Coscinodiscophyceae</taxon>
        <taxon>Chaetocerotophycidae</taxon>
        <taxon>Chaetocerotales</taxon>
        <taxon>Chaetocerotaceae</taxon>
        <taxon>Chaetoceros</taxon>
    </lineage>
</organism>
<keyword evidence="3" id="KW-1185">Reference proteome</keyword>
<dbReference type="EMBL" id="BLLK01000051">
    <property type="protein sequence ID" value="GFH55966.1"/>
    <property type="molecule type" value="Genomic_DNA"/>
</dbReference>